<dbReference type="PANTHER" id="PTHR34661:SF2">
    <property type="entry name" value="SHSP DOMAIN-CONTAINING PROTEIN"/>
    <property type="match status" value="1"/>
</dbReference>
<sequence length="122" mass="12968">MANTGTVSPFLGKVNISVGDGAYNFQAALPGISTDLSGLKVSILNDGRVRIEGVVPGSSRANADVLYEEEAREFPPPGPFSIAFNLPGPVDPRLTSSKYEHGILDATVMKFRLPPDFPNGNH</sequence>
<gene>
    <name evidence="4" type="ORF">POM88_030587</name>
</gene>
<dbReference type="GO" id="GO:0005634">
    <property type="term" value="C:nucleus"/>
    <property type="evidence" value="ECO:0007669"/>
    <property type="project" value="TreeGrafter"/>
</dbReference>
<comment type="caution">
    <text evidence="4">The sequence shown here is derived from an EMBL/GenBank/DDBJ whole genome shotgun (WGS) entry which is preliminary data.</text>
</comment>
<dbReference type="PANTHER" id="PTHR34661">
    <property type="entry name" value="INCREASED DNA METHYLATION 3"/>
    <property type="match status" value="1"/>
</dbReference>
<dbReference type="Pfam" id="PF00011">
    <property type="entry name" value="HSP20"/>
    <property type="match status" value="1"/>
</dbReference>
<dbReference type="EMBL" id="JAUIZM010000007">
    <property type="protein sequence ID" value="KAK1374394.1"/>
    <property type="molecule type" value="Genomic_DNA"/>
</dbReference>
<dbReference type="InterPro" id="IPR008978">
    <property type="entry name" value="HSP20-like_chaperone"/>
</dbReference>
<dbReference type="PROSITE" id="PS01031">
    <property type="entry name" value="SHSP"/>
    <property type="match status" value="1"/>
</dbReference>
<dbReference type="InterPro" id="IPR039321">
    <property type="entry name" value="IDM2/3-like"/>
</dbReference>
<dbReference type="Gene3D" id="2.60.40.790">
    <property type="match status" value="1"/>
</dbReference>
<proteinExistence type="inferred from homology"/>
<reference evidence="4" key="1">
    <citation type="submission" date="2023-02" db="EMBL/GenBank/DDBJ databases">
        <title>Genome of toxic invasive species Heracleum sosnowskyi carries increased number of genes despite the absence of recent whole-genome duplications.</title>
        <authorList>
            <person name="Schelkunov M."/>
            <person name="Shtratnikova V."/>
            <person name="Makarenko M."/>
            <person name="Klepikova A."/>
            <person name="Omelchenko D."/>
            <person name="Novikova G."/>
            <person name="Obukhova E."/>
            <person name="Bogdanov V."/>
            <person name="Penin A."/>
            <person name="Logacheva M."/>
        </authorList>
    </citation>
    <scope>NUCLEOTIDE SEQUENCE</scope>
    <source>
        <strain evidence="4">Hsosn_3</strain>
        <tissue evidence="4">Leaf</tissue>
    </source>
</reference>
<organism evidence="4 5">
    <name type="scientific">Heracleum sosnowskyi</name>
    <dbReference type="NCBI Taxonomy" id="360622"/>
    <lineage>
        <taxon>Eukaryota</taxon>
        <taxon>Viridiplantae</taxon>
        <taxon>Streptophyta</taxon>
        <taxon>Embryophyta</taxon>
        <taxon>Tracheophyta</taxon>
        <taxon>Spermatophyta</taxon>
        <taxon>Magnoliopsida</taxon>
        <taxon>eudicotyledons</taxon>
        <taxon>Gunneridae</taxon>
        <taxon>Pentapetalae</taxon>
        <taxon>asterids</taxon>
        <taxon>campanulids</taxon>
        <taxon>Apiales</taxon>
        <taxon>Apiaceae</taxon>
        <taxon>Apioideae</taxon>
        <taxon>apioid superclade</taxon>
        <taxon>Tordylieae</taxon>
        <taxon>Tordyliinae</taxon>
        <taxon>Heracleum</taxon>
    </lineage>
</organism>
<dbReference type="SUPFAM" id="SSF49764">
    <property type="entry name" value="HSP20-like chaperones"/>
    <property type="match status" value="1"/>
</dbReference>
<evidence type="ECO:0000256" key="2">
    <source>
        <dbReference type="RuleBase" id="RU003616"/>
    </source>
</evidence>
<reference evidence="4" key="2">
    <citation type="submission" date="2023-05" db="EMBL/GenBank/DDBJ databases">
        <authorList>
            <person name="Schelkunov M.I."/>
        </authorList>
    </citation>
    <scope>NUCLEOTIDE SEQUENCE</scope>
    <source>
        <strain evidence="4">Hsosn_3</strain>
        <tissue evidence="4">Leaf</tissue>
    </source>
</reference>
<accession>A0AAD8HVT6</accession>
<protein>
    <submittedName>
        <fullName evidence="4">Increased dna methylation 3</fullName>
    </submittedName>
</protein>
<comment type="similarity">
    <text evidence="1 2">Belongs to the small heat shock protein (HSP20) family.</text>
</comment>
<keyword evidence="5" id="KW-1185">Reference proteome</keyword>
<evidence type="ECO:0000313" key="5">
    <source>
        <dbReference type="Proteomes" id="UP001237642"/>
    </source>
</evidence>
<evidence type="ECO:0000313" key="4">
    <source>
        <dbReference type="EMBL" id="KAK1374394.1"/>
    </source>
</evidence>
<evidence type="ECO:0000259" key="3">
    <source>
        <dbReference type="PROSITE" id="PS01031"/>
    </source>
</evidence>
<evidence type="ECO:0000256" key="1">
    <source>
        <dbReference type="PROSITE-ProRule" id="PRU00285"/>
    </source>
</evidence>
<dbReference type="Proteomes" id="UP001237642">
    <property type="component" value="Unassembled WGS sequence"/>
</dbReference>
<dbReference type="CDD" id="cd06464">
    <property type="entry name" value="ACD_sHsps-like"/>
    <property type="match status" value="1"/>
</dbReference>
<name>A0AAD8HVT6_9APIA</name>
<dbReference type="InterPro" id="IPR002068">
    <property type="entry name" value="A-crystallin/Hsp20_dom"/>
</dbReference>
<feature type="domain" description="SHSP" evidence="3">
    <location>
        <begin position="1"/>
        <end position="122"/>
    </location>
</feature>
<dbReference type="AlphaFoldDB" id="A0AAD8HVT6"/>